<organism evidence="4 5">
    <name type="scientific">Clostridium scindens (strain JCM 10418 / VPI 12708)</name>
    <dbReference type="NCBI Taxonomy" id="29347"/>
    <lineage>
        <taxon>Bacteria</taxon>
        <taxon>Bacillati</taxon>
        <taxon>Bacillota</taxon>
        <taxon>Clostridia</taxon>
        <taxon>Lachnospirales</taxon>
        <taxon>Lachnospiraceae</taxon>
    </lineage>
</organism>
<dbReference type="EMBL" id="VUMB01000023">
    <property type="protein sequence ID" value="MSS40974.1"/>
    <property type="molecule type" value="Genomic_DNA"/>
</dbReference>
<dbReference type="SUPFAM" id="SSF53067">
    <property type="entry name" value="Actin-like ATPase domain"/>
    <property type="match status" value="1"/>
</dbReference>
<dbReference type="Gene3D" id="3.30.420.40">
    <property type="match status" value="2"/>
</dbReference>
<evidence type="ECO:0000256" key="3">
    <source>
        <dbReference type="ARBA" id="ARBA00022629"/>
    </source>
</evidence>
<dbReference type="InterPro" id="IPR036390">
    <property type="entry name" value="WH_DNA-bd_sf"/>
</dbReference>
<evidence type="ECO:0000313" key="5">
    <source>
        <dbReference type="Proteomes" id="UP000462363"/>
    </source>
</evidence>
<dbReference type="Gene3D" id="1.10.10.10">
    <property type="entry name" value="Winged helix-like DNA-binding domain superfamily/Winged helix DNA-binding domain"/>
    <property type="match status" value="1"/>
</dbReference>
<reference evidence="4 5" key="1">
    <citation type="submission" date="2019-08" db="EMBL/GenBank/DDBJ databases">
        <title>In-depth cultivation of the pig gut microbiome towards novel bacterial diversity and tailored functional studies.</title>
        <authorList>
            <person name="Wylensek D."/>
            <person name="Hitch T.C.A."/>
            <person name="Clavel T."/>
        </authorList>
    </citation>
    <scope>NUCLEOTIDE SEQUENCE [LARGE SCALE GENOMIC DNA]</scope>
    <source>
        <strain evidence="4 5">BL-389-WT-3D</strain>
    </source>
</reference>
<dbReference type="PANTHER" id="PTHR18964">
    <property type="entry name" value="ROK (REPRESSOR, ORF, KINASE) FAMILY"/>
    <property type="match status" value="1"/>
</dbReference>
<dbReference type="GO" id="GO:0042732">
    <property type="term" value="P:D-xylose metabolic process"/>
    <property type="evidence" value="ECO:0007669"/>
    <property type="project" value="UniProtKB-KW"/>
</dbReference>
<dbReference type="Pfam" id="PF00480">
    <property type="entry name" value="ROK"/>
    <property type="match status" value="1"/>
</dbReference>
<sequence>MKRSTSNQEVKKLNRNRVFRYVNSREETSMPEISAALSISGPTVLKIVNELKEEKLIREVGEFESTGGRKAKAIAAVRDVKYAIGLDITKNHVGIVYTDLSGKALKHERVRKPFKYTQTYLHEVAAIVRRFVEESRIPKKRILGMGISVPAIIDVQRDYITNSHALGIYDVPCEELTACMPYPCELLNDANAAAITESNRSRTCSNLVYLFLSNTVGGAIIFGNETGIVRAAQEKDRGSVYMYKGNNWRSGEFGHMVIHPEGKRCYCGKIGCLDAYCSALRLADQTDGDLERFFREMEAGNQDLKKIWNEYLKDLAIAVDNLRMCFDCEIVLGGYVGSSMEPYIQEFRNLVAEKDIFENSGDYVYVCQYQQEASALGAAIFQIEKFIDTI</sequence>
<evidence type="ECO:0000313" key="4">
    <source>
        <dbReference type="EMBL" id="MSS40974.1"/>
    </source>
</evidence>
<dbReference type="PANTHER" id="PTHR18964:SF149">
    <property type="entry name" value="BIFUNCTIONAL UDP-N-ACETYLGLUCOSAMINE 2-EPIMERASE_N-ACETYLMANNOSAMINE KINASE"/>
    <property type="match status" value="1"/>
</dbReference>
<comment type="function">
    <text evidence="1">Transcriptional repressor of xylose-utilizing enzymes.</text>
</comment>
<evidence type="ECO:0000256" key="1">
    <source>
        <dbReference type="ARBA" id="ARBA00002486"/>
    </source>
</evidence>
<dbReference type="InterPro" id="IPR000600">
    <property type="entry name" value="ROK"/>
</dbReference>
<comment type="similarity">
    <text evidence="2">Belongs to the ROK (NagC/XylR) family.</text>
</comment>
<dbReference type="InterPro" id="IPR036388">
    <property type="entry name" value="WH-like_DNA-bd_sf"/>
</dbReference>
<dbReference type="Proteomes" id="UP000462363">
    <property type="component" value="Unassembled WGS sequence"/>
</dbReference>
<dbReference type="InterPro" id="IPR043129">
    <property type="entry name" value="ATPase_NBD"/>
</dbReference>
<keyword evidence="3" id="KW-0119">Carbohydrate metabolism</keyword>
<gene>
    <name evidence="4" type="ORF">FYJ37_11580</name>
</gene>
<comment type="caution">
    <text evidence="4">The sequence shown here is derived from an EMBL/GenBank/DDBJ whole genome shotgun (WGS) entry which is preliminary data.</text>
</comment>
<keyword evidence="3" id="KW-0859">Xylose metabolism</keyword>
<evidence type="ECO:0000256" key="2">
    <source>
        <dbReference type="ARBA" id="ARBA00006479"/>
    </source>
</evidence>
<protein>
    <submittedName>
        <fullName evidence="4">ROK family transcriptional regulator</fullName>
    </submittedName>
</protein>
<dbReference type="AlphaFoldDB" id="A0A844FCT8"/>
<accession>A0A844FCT8</accession>
<name>A0A844FCT8_CLOSV</name>
<dbReference type="SUPFAM" id="SSF46785">
    <property type="entry name" value="Winged helix' DNA-binding domain"/>
    <property type="match status" value="1"/>
</dbReference>
<proteinExistence type="inferred from homology"/>